<name>A0A4R4VYP9_9PSEU</name>
<gene>
    <name evidence="3" type="ORF">E1181_06435</name>
</gene>
<dbReference type="OrthoDB" id="4211773at2"/>
<dbReference type="AlphaFoldDB" id="A0A4R4VYP9"/>
<accession>A0A4R4VYP9</accession>
<feature type="region of interest" description="Disordered" evidence="1">
    <location>
        <begin position="289"/>
        <end position="315"/>
    </location>
</feature>
<proteinExistence type="predicted"/>
<feature type="compositionally biased region" description="Basic and acidic residues" evidence="1">
    <location>
        <begin position="292"/>
        <end position="315"/>
    </location>
</feature>
<organism evidence="3 4">
    <name type="scientific">Saccharopolyspora terrae</name>
    <dbReference type="NCBI Taxonomy" id="2530384"/>
    <lineage>
        <taxon>Bacteria</taxon>
        <taxon>Bacillati</taxon>
        <taxon>Actinomycetota</taxon>
        <taxon>Actinomycetes</taxon>
        <taxon>Pseudonocardiales</taxon>
        <taxon>Pseudonocardiaceae</taxon>
        <taxon>Saccharopolyspora</taxon>
    </lineage>
</organism>
<sequence length="315" mass="34271">MAGNTQLVDLLVTKYGPTVFAAIITGLLAYLTGVRLEARKNKKALKQLSWDMDVDSSLVEVKEELRGQVQVRYGEETVRDLTTVTFRIVNTGGAPVFNEFVRFAFPSDAKVLEAALDPVPEPELDVSEVTDSDTPPGSRRFRIGHLEPGQSVQFRFISDGGDWANWTDIHPKNEEGGVAFERGDVSRVKEDQEHVRPFVVQAVLLTLSQLVLSLSSGFYIDGVIQLVRIVATLLIGGLMLPHLLPVARIVERVAVRYATGGGESMNSLGRVEPGGTVLQAGSVSGGVVVHPGRTDSEEAREHGEEDNGQRVERGS</sequence>
<evidence type="ECO:0000313" key="3">
    <source>
        <dbReference type="EMBL" id="TDD08583.1"/>
    </source>
</evidence>
<feature type="transmembrane region" description="Helical" evidence="2">
    <location>
        <begin position="198"/>
        <end position="220"/>
    </location>
</feature>
<feature type="transmembrane region" description="Helical" evidence="2">
    <location>
        <begin position="15"/>
        <end position="36"/>
    </location>
</feature>
<keyword evidence="2" id="KW-0812">Transmembrane</keyword>
<keyword evidence="2" id="KW-1133">Transmembrane helix</keyword>
<dbReference type="RefSeq" id="WP_132672973.1">
    <property type="nucleotide sequence ID" value="NZ_SMKS01000006.1"/>
</dbReference>
<evidence type="ECO:0000313" key="4">
    <source>
        <dbReference type="Proteomes" id="UP000295674"/>
    </source>
</evidence>
<evidence type="ECO:0000256" key="1">
    <source>
        <dbReference type="SAM" id="MobiDB-lite"/>
    </source>
</evidence>
<protein>
    <submittedName>
        <fullName evidence="3">Uncharacterized protein</fullName>
    </submittedName>
</protein>
<keyword evidence="4" id="KW-1185">Reference proteome</keyword>
<dbReference type="EMBL" id="SMKS01000006">
    <property type="protein sequence ID" value="TDD08583.1"/>
    <property type="molecule type" value="Genomic_DNA"/>
</dbReference>
<keyword evidence="2" id="KW-0472">Membrane</keyword>
<reference evidence="3 4" key="1">
    <citation type="submission" date="2019-03" db="EMBL/GenBank/DDBJ databases">
        <title>Draft genome sequences of novel Actinobacteria.</title>
        <authorList>
            <person name="Sahin N."/>
            <person name="Ay H."/>
            <person name="Saygin H."/>
        </authorList>
    </citation>
    <scope>NUCLEOTIDE SEQUENCE [LARGE SCALE GENOMIC DNA]</scope>
    <source>
        <strain evidence="3 4">16K309</strain>
    </source>
</reference>
<comment type="caution">
    <text evidence="3">The sequence shown here is derived from an EMBL/GenBank/DDBJ whole genome shotgun (WGS) entry which is preliminary data.</text>
</comment>
<evidence type="ECO:0000256" key="2">
    <source>
        <dbReference type="SAM" id="Phobius"/>
    </source>
</evidence>
<dbReference type="Proteomes" id="UP000295674">
    <property type="component" value="Unassembled WGS sequence"/>
</dbReference>
<feature type="transmembrane region" description="Helical" evidence="2">
    <location>
        <begin position="226"/>
        <end position="247"/>
    </location>
</feature>